<keyword evidence="16" id="KW-1185">Reference proteome</keyword>
<keyword evidence="14" id="KW-0732">Signal</keyword>
<dbReference type="PANTHER" id="PTHR46300:SF7">
    <property type="entry name" value="P450, PUTATIVE (EUROFUNG)-RELATED"/>
    <property type="match status" value="1"/>
</dbReference>
<evidence type="ECO:0000256" key="9">
    <source>
        <dbReference type="ARBA" id="ARBA00023002"/>
    </source>
</evidence>
<dbReference type="SUPFAM" id="SSF48264">
    <property type="entry name" value="Cytochrome P450"/>
    <property type="match status" value="1"/>
</dbReference>
<dbReference type="RefSeq" id="XP_047779571.1">
    <property type="nucleotide sequence ID" value="XM_047919272.1"/>
</dbReference>
<evidence type="ECO:0000256" key="3">
    <source>
        <dbReference type="ARBA" id="ARBA00005179"/>
    </source>
</evidence>
<dbReference type="GO" id="GO:0004497">
    <property type="term" value="F:monooxygenase activity"/>
    <property type="evidence" value="ECO:0007669"/>
    <property type="project" value="UniProtKB-KW"/>
</dbReference>
<dbReference type="PRINTS" id="PR00385">
    <property type="entry name" value="P450"/>
</dbReference>
<keyword evidence="11 13" id="KW-0503">Monooxygenase</keyword>
<dbReference type="PROSITE" id="PS00086">
    <property type="entry name" value="CYTOCHROME_P450"/>
    <property type="match status" value="1"/>
</dbReference>
<comment type="similarity">
    <text evidence="4 13">Belongs to the cytochrome P450 family.</text>
</comment>
<keyword evidence="10 13" id="KW-0408">Iron</keyword>
<dbReference type="InterPro" id="IPR001128">
    <property type="entry name" value="Cyt_P450"/>
</dbReference>
<evidence type="ECO:0000256" key="12">
    <source>
        <dbReference type="ARBA" id="ARBA00023136"/>
    </source>
</evidence>
<evidence type="ECO:0000256" key="6">
    <source>
        <dbReference type="ARBA" id="ARBA00022692"/>
    </source>
</evidence>
<evidence type="ECO:0000256" key="11">
    <source>
        <dbReference type="ARBA" id="ARBA00023033"/>
    </source>
</evidence>
<keyword evidence="5 13" id="KW-0349">Heme</keyword>
<gene>
    <name evidence="15" type="ORF">C8Q71DRAFT_547347</name>
</gene>
<dbReference type="EMBL" id="JADCUA010000008">
    <property type="protein sequence ID" value="KAH9837533.1"/>
    <property type="molecule type" value="Genomic_DNA"/>
</dbReference>
<evidence type="ECO:0000256" key="13">
    <source>
        <dbReference type="RuleBase" id="RU000461"/>
    </source>
</evidence>
<keyword evidence="7 13" id="KW-0479">Metal-binding</keyword>
<evidence type="ECO:0000256" key="8">
    <source>
        <dbReference type="ARBA" id="ARBA00022989"/>
    </source>
</evidence>
<dbReference type="Pfam" id="PF00067">
    <property type="entry name" value="p450"/>
    <property type="match status" value="1"/>
</dbReference>
<dbReference type="PANTHER" id="PTHR46300">
    <property type="entry name" value="P450, PUTATIVE (EUROFUNG)-RELATED-RELATED"/>
    <property type="match status" value="1"/>
</dbReference>
<accession>A0ABQ8KJ41</accession>
<organism evidence="15 16">
    <name type="scientific">Rhodofomes roseus</name>
    <dbReference type="NCBI Taxonomy" id="34475"/>
    <lineage>
        <taxon>Eukaryota</taxon>
        <taxon>Fungi</taxon>
        <taxon>Dikarya</taxon>
        <taxon>Basidiomycota</taxon>
        <taxon>Agaricomycotina</taxon>
        <taxon>Agaricomycetes</taxon>
        <taxon>Polyporales</taxon>
        <taxon>Rhodofomes</taxon>
    </lineage>
</organism>
<dbReference type="InterPro" id="IPR050364">
    <property type="entry name" value="Cytochrome_P450_fung"/>
</dbReference>
<evidence type="ECO:0000313" key="16">
    <source>
        <dbReference type="Proteomes" id="UP000814176"/>
    </source>
</evidence>
<evidence type="ECO:0000256" key="10">
    <source>
        <dbReference type="ARBA" id="ARBA00023004"/>
    </source>
</evidence>
<dbReference type="GeneID" id="72000004"/>
<dbReference type="PRINTS" id="PR00463">
    <property type="entry name" value="EP450I"/>
</dbReference>
<dbReference type="Proteomes" id="UP000814176">
    <property type="component" value="Unassembled WGS sequence"/>
</dbReference>
<sequence>MSVVVLVLLGLLTFFLYKSWQSTRKSSLPPGPGRLPIIGSVHRLPFGYQQHAFLDWKKTYGDIIYLEIFNKPAVVLNSAKVMQELLDKRGSKYSGRPRSVLISEMIGMTNNVTILPYGDQWRRQRRWFQTAFQSASALESYVPLQRCESVRLLSGILDAWQSTQDKASRDVGKEVFSGVKRYVGALMMQIAYGHSVASLDDEFVVLSERALAGTLEAATSVASLVDFFPFLRYLPPWLPGAGFLTKVAEVHELVRVMIDVPYERVQASIAKGAARPCFLTSLLDEYAKDGKMSAYDEADVKGAANIVYGAGTDTTATVLTAFLLAIVLHPEALKKAQAEIDSVVGTERLPELGDRQSLPYFDVLLKEVYRWHPPVPLVIPRLVTEEDTYRSYTIPAGSVVMPNIWAITRDPECYPDADAFRPERFLSSTPEPDPRGFAFGFGRRSCPGQAFGDSSVWLAAARIVAAFDVTKAHDPATGAEVSFQPKFASGMISHVMPFPFEVQPRSERVGRLIRELETEA</sequence>
<evidence type="ECO:0000313" key="15">
    <source>
        <dbReference type="EMBL" id="KAH9837533.1"/>
    </source>
</evidence>
<feature type="chain" id="PRO_5046660622" evidence="14">
    <location>
        <begin position="22"/>
        <end position="520"/>
    </location>
</feature>
<evidence type="ECO:0000256" key="5">
    <source>
        <dbReference type="ARBA" id="ARBA00022617"/>
    </source>
</evidence>
<keyword evidence="6" id="KW-0812">Transmembrane</keyword>
<dbReference type="Gene3D" id="1.10.630.10">
    <property type="entry name" value="Cytochrome P450"/>
    <property type="match status" value="1"/>
</dbReference>
<comment type="caution">
    <text evidence="15">The sequence shown here is derived from an EMBL/GenBank/DDBJ whole genome shotgun (WGS) entry which is preliminary data.</text>
</comment>
<dbReference type="InterPro" id="IPR036396">
    <property type="entry name" value="Cyt_P450_sf"/>
</dbReference>
<evidence type="ECO:0000256" key="7">
    <source>
        <dbReference type="ARBA" id="ARBA00022723"/>
    </source>
</evidence>
<evidence type="ECO:0000256" key="1">
    <source>
        <dbReference type="ARBA" id="ARBA00001971"/>
    </source>
</evidence>
<dbReference type="InterPro" id="IPR017972">
    <property type="entry name" value="Cyt_P450_CS"/>
</dbReference>
<feature type="signal peptide" evidence="14">
    <location>
        <begin position="1"/>
        <end position="21"/>
    </location>
</feature>
<dbReference type="CDD" id="cd11065">
    <property type="entry name" value="CYP64-like"/>
    <property type="match status" value="1"/>
</dbReference>
<comment type="subcellular location">
    <subcellularLocation>
        <location evidence="2">Membrane</location>
        <topology evidence="2">Single-pass membrane protein</topology>
    </subcellularLocation>
</comment>
<evidence type="ECO:0000256" key="2">
    <source>
        <dbReference type="ARBA" id="ARBA00004167"/>
    </source>
</evidence>
<comment type="cofactor">
    <cofactor evidence="1">
        <name>heme</name>
        <dbReference type="ChEBI" id="CHEBI:30413"/>
    </cofactor>
</comment>
<comment type="pathway">
    <text evidence="3">Secondary metabolite biosynthesis.</text>
</comment>
<keyword evidence="9 13" id="KW-0560">Oxidoreductase</keyword>
<evidence type="ECO:0000256" key="4">
    <source>
        <dbReference type="ARBA" id="ARBA00010617"/>
    </source>
</evidence>
<name>A0ABQ8KJ41_9APHY</name>
<protein>
    <submittedName>
        <fullName evidence="15">Cytochrome P450 monooxygenase</fullName>
    </submittedName>
</protein>
<keyword evidence="12" id="KW-0472">Membrane</keyword>
<dbReference type="InterPro" id="IPR002401">
    <property type="entry name" value="Cyt_P450_E_grp-I"/>
</dbReference>
<keyword evidence="8" id="KW-1133">Transmembrane helix</keyword>
<evidence type="ECO:0000256" key="14">
    <source>
        <dbReference type="SAM" id="SignalP"/>
    </source>
</evidence>
<proteinExistence type="inferred from homology"/>
<reference evidence="15 16" key="1">
    <citation type="journal article" date="2021" name="Environ. Microbiol.">
        <title>Gene family expansions and transcriptome signatures uncover fungal adaptations to wood decay.</title>
        <authorList>
            <person name="Hage H."/>
            <person name="Miyauchi S."/>
            <person name="Viragh M."/>
            <person name="Drula E."/>
            <person name="Min B."/>
            <person name="Chaduli D."/>
            <person name="Navarro D."/>
            <person name="Favel A."/>
            <person name="Norest M."/>
            <person name="Lesage-Meessen L."/>
            <person name="Balint B."/>
            <person name="Merenyi Z."/>
            <person name="de Eugenio L."/>
            <person name="Morin E."/>
            <person name="Martinez A.T."/>
            <person name="Baldrian P."/>
            <person name="Stursova M."/>
            <person name="Martinez M.J."/>
            <person name="Novotny C."/>
            <person name="Magnuson J.K."/>
            <person name="Spatafora J.W."/>
            <person name="Maurice S."/>
            <person name="Pangilinan J."/>
            <person name="Andreopoulos W."/>
            <person name="LaButti K."/>
            <person name="Hundley H."/>
            <person name="Na H."/>
            <person name="Kuo A."/>
            <person name="Barry K."/>
            <person name="Lipzen A."/>
            <person name="Henrissat B."/>
            <person name="Riley R."/>
            <person name="Ahrendt S."/>
            <person name="Nagy L.G."/>
            <person name="Grigoriev I.V."/>
            <person name="Martin F."/>
            <person name="Rosso M.N."/>
        </authorList>
    </citation>
    <scope>NUCLEOTIDE SEQUENCE [LARGE SCALE GENOMIC DNA]</scope>
    <source>
        <strain evidence="15 16">CIRM-BRFM 1785</strain>
    </source>
</reference>